<feature type="domain" description="HTH tetR-type" evidence="5">
    <location>
        <begin position="10"/>
        <end position="70"/>
    </location>
</feature>
<dbReference type="PANTHER" id="PTHR30055">
    <property type="entry name" value="HTH-TYPE TRANSCRIPTIONAL REGULATOR RUTR"/>
    <property type="match status" value="1"/>
</dbReference>
<evidence type="ECO:0000313" key="7">
    <source>
        <dbReference type="Proteomes" id="UP001165269"/>
    </source>
</evidence>
<evidence type="ECO:0000256" key="3">
    <source>
        <dbReference type="ARBA" id="ARBA00023163"/>
    </source>
</evidence>
<dbReference type="PRINTS" id="PR00455">
    <property type="entry name" value="HTHTETR"/>
</dbReference>
<evidence type="ECO:0000259" key="5">
    <source>
        <dbReference type="PROSITE" id="PS50977"/>
    </source>
</evidence>
<keyword evidence="3" id="KW-0804">Transcription</keyword>
<dbReference type="PROSITE" id="PS50977">
    <property type="entry name" value="HTH_TETR_2"/>
    <property type="match status" value="1"/>
</dbReference>
<dbReference type="PANTHER" id="PTHR30055:SF234">
    <property type="entry name" value="HTH-TYPE TRANSCRIPTIONAL REGULATOR BETI"/>
    <property type="match status" value="1"/>
</dbReference>
<evidence type="ECO:0000256" key="1">
    <source>
        <dbReference type="ARBA" id="ARBA00023015"/>
    </source>
</evidence>
<dbReference type="RefSeq" id="WP_242773874.1">
    <property type="nucleotide sequence ID" value="NZ_JALDAY010000013.1"/>
</dbReference>
<evidence type="ECO:0000313" key="6">
    <source>
        <dbReference type="EMBL" id="MCI3276871.1"/>
    </source>
</evidence>
<dbReference type="InterPro" id="IPR050109">
    <property type="entry name" value="HTH-type_TetR-like_transc_reg"/>
</dbReference>
<accession>A0ABS9YLZ6</accession>
<gene>
    <name evidence="6" type="ORF">MQP27_37960</name>
</gene>
<sequence length="187" mass="20678">MSIAAREAATPTQRAIAEQAHRLFHERGYSGTSIRDIASAAAVDPSIVMRHFHSKAELFARVIGFDAHFTPRLDGPLETLGERLVEYLLAPEHAEMRRTFTVLLRAVDHEAIRLELGQAMSRLMVEELGARLEGADAMTRAWLVSAQLMGLVQAWDAIEHESSTGDGRTRLVRLYGPAIQQLITPGP</sequence>
<dbReference type="InterPro" id="IPR036271">
    <property type="entry name" value="Tet_transcr_reg_TetR-rel_C_sf"/>
</dbReference>
<dbReference type="Proteomes" id="UP001165269">
    <property type="component" value="Unassembled WGS sequence"/>
</dbReference>
<keyword evidence="7" id="KW-1185">Reference proteome</keyword>
<protein>
    <submittedName>
        <fullName evidence="6">TetR family transcriptional regulator</fullName>
    </submittedName>
</protein>
<dbReference type="EMBL" id="JALDAY010000013">
    <property type="protein sequence ID" value="MCI3276871.1"/>
    <property type="molecule type" value="Genomic_DNA"/>
</dbReference>
<organism evidence="6 7">
    <name type="scientific">Streptomyces cylindrosporus</name>
    <dbReference type="NCBI Taxonomy" id="2927583"/>
    <lineage>
        <taxon>Bacteria</taxon>
        <taxon>Bacillati</taxon>
        <taxon>Actinomycetota</taxon>
        <taxon>Actinomycetes</taxon>
        <taxon>Kitasatosporales</taxon>
        <taxon>Streptomycetaceae</taxon>
        <taxon>Streptomyces</taxon>
    </lineage>
</organism>
<dbReference type="Gene3D" id="1.10.357.10">
    <property type="entry name" value="Tetracycline Repressor, domain 2"/>
    <property type="match status" value="1"/>
</dbReference>
<comment type="caution">
    <text evidence="6">The sequence shown here is derived from an EMBL/GenBank/DDBJ whole genome shotgun (WGS) entry which is preliminary data.</text>
</comment>
<evidence type="ECO:0000256" key="4">
    <source>
        <dbReference type="PROSITE-ProRule" id="PRU00335"/>
    </source>
</evidence>
<keyword evidence="2 4" id="KW-0238">DNA-binding</keyword>
<dbReference type="SUPFAM" id="SSF48498">
    <property type="entry name" value="Tetracyclin repressor-like, C-terminal domain"/>
    <property type="match status" value="1"/>
</dbReference>
<dbReference type="SUPFAM" id="SSF46689">
    <property type="entry name" value="Homeodomain-like"/>
    <property type="match status" value="1"/>
</dbReference>
<dbReference type="InterPro" id="IPR001647">
    <property type="entry name" value="HTH_TetR"/>
</dbReference>
<dbReference type="Pfam" id="PF17920">
    <property type="entry name" value="TetR_C_16"/>
    <property type="match status" value="1"/>
</dbReference>
<reference evidence="6" key="1">
    <citation type="submission" date="2022-03" db="EMBL/GenBank/DDBJ databases">
        <title>Streptomyces 7R015 and 7R016 isolated from Barleria lupulina in Thailand.</title>
        <authorList>
            <person name="Kanchanasin P."/>
            <person name="Phongsopitanun W."/>
            <person name="Tanasupawat S."/>
        </authorList>
    </citation>
    <scope>NUCLEOTIDE SEQUENCE</scope>
    <source>
        <strain evidence="6">7R015</strain>
    </source>
</reference>
<keyword evidence="1" id="KW-0805">Transcription regulation</keyword>
<proteinExistence type="predicted"/>
<name>A0ABS9YLZ6_9ACTN</name>
<dbReference type="Pfam" id="PF00440">
    <property type="entry name" value="TetR_N"/>
    <property type="match status" value="1"/>
</dbReference>
<dbReference type="InterPro" id="IPR009057">
    <property type="entry name" value="Homeodomain-like_sf"/>
</dbReference>
<feature type="DNA-binding region" description="H-T-H motif" evidence="4">
    <location>
        <begin position="33"/>
        <end position="52"/>
    </location>
</feature>
<evidence type="ECO:0000256" key="2">
    <source>
        <dbReference type="ARBA" id="ARBA00023125"/>
    </source>
</evidence>
<dbReference type="InterPro" id="IPR041678">
    <property type="entry name" value="TetR_C_16"/>
</dbReference>